<dbReference type="EMBL" id="CP011947">
    <property type="protein sequence ID" value="AKU08288.1"/>
    <property type="molecule type" value="Genomic_DNA"/>
</dbReference>
<dbReference type="KEGG" id="hgi:ABY42_11315"/>
<accession>A0A0K1IVH2</accession>
<dbReference type="Proteomes" id="UP000066124">
    <property type="component" value="Chromosome"/>
</dbReference>
<dbReference type="PATRIC" id="fig|35746.4.peg.2445"/>
<dbReference type="GeneID" id="25246551"/>
<organism evidence="1 2">
    <name type="scientific">Haloferax gibbonsii</name>
    <dbReference type="NCBI Taxonomy" id="35746"/>
    <lineage>
        <taxon>Archaea</taxon>
        <taxon>Methanobacteriati</taxon>
        <taxon>Methanobacteriota</taxon>
        <taxon>Stenosarchaea group</taxon>
        <taxon>Halobacteria</taxon>
        <taxon>Halobacteriales</taxon>
        <taxon>Haloferacaceae</taxon>
        <taxon>Haloferax</taxon>
    </lineage>
</organism>
<dbReference type="AlphaFoldDB" id="A0A0K1IVH2"/>
<protein>
    <submittedName>
        <fullName evidence="1">Uncharacterized protein</fullName>
    </submittedName>
</protein>
<proteinExistence type="predicted"/>
<reference evidence="2" key="1">
    <citation type="journal article" date="2015" name="J. Biotechnol.">
        <title>Complete genome sequence of Haloferax gibbonsii strain ARA6, a potential producer of polyhydroxyalkanoates and halocins isolated from Araruama, Rio de Janeiro, Brasil.</title>
        <authorList>
            <person name="Pinto L.H."/>
            <person name="D'Alincourt Carvalho-Assef A.P."/>
            <person name="Vieira R.P."/>
            <person name="Clementino M.M."/>
            <person name="Albano R.M."/>
        </authorList>
    </citation>
    <scope>NUCLEOTIDE SEQUENCE [LARGE SCALE GENOMIC DNA]</scope>
    <source>
        <strain evidence="2">ARA6</strain>
    </source>
</reference>
<name>A0A0K1IVH2_HALGI</name>
<dbReference type="RefSeq" id="WP_050459529.1">
    <property type="nucleotide sequence ID" value="NZ_CP011947.1"/>
</dbReference>
<evidence type="ECO:0000313" key="2">
    <source>
        <dbReference type="Proteomes" id="UP000066124"/>
    </source>
</evidence>
<evidence type="ECO:0000313" key="1">
    <source>
        <dbReference type="EMBL" id="AKU08288.1"/>
    </source>
</evidence>
<gene>
    <name evidence="1" type="ORF">ABY42_11315</name>
</gene>
<sequence>MDKERAKELMLEEREDDEGFKDSIVVLEMDLIEEDAGIIRGELIIEGEVDTTGSLLVPLNEPKPESWRDLEVGETKAYGLRVDSRKETLREKMSAFFSRSIEEGRVQDFVPGTPPGT</sequence>